<name>A0A8K0V0A4_9ENTR</name>
<accession>A0A8K0V0A4</accession>
<gene>
    <name evidence="1" type="ORF">JJB97_03085</name>
</gene>
<dbReference type="Pfam" id="PF20159">
    <property type="entry name" value="YidB"/>
    <property type="match status" value="1"/>
</dbReference>
<dbReference type="Gene3D" id="1.10.10.690">
    <property type="entry name" value="YidB-like"/>
    <property type="match status" value="1"/>
</dbReference>
<dbReference type="EMBL" id="JAEPBH010000005">
    <property type="protein sequence ID" value="MBK4714337.1"/>
    <property type="molecule type" value="Genomic_DNA"/>
</dbReference>
<comment type="caution">
    <text evidence="1">The sequence shown here is derived from an EMBL/GenBank/DDBJ whole genome shotgun (WGS) entry which is preliminary data.</text>
</comment>
<dbReference type="Proteomes" id="UP000659047">
    <property type="component" value="Unassembled WGS sequence"/>
</dbReference>
<dbReference type="InterPro" id="IPR045372">
    <property type="entry name" value="YidB"/>
</dbReference>
<evidence type="ECO:0000313" key="2">
    <source>
        <dbReference type="Proteomes" id="UP000659047"/>
    </source>
</evidence>
<keyword evidence="2" id="KW-1185">Reference proteome</keyword>
<dbReference type="RefSeq" id="WP_238712382.1">
    <property type="nucleotide sequence ID" value="NZ_JAEPBH010000005.1"/>
</dbReference>
<dbReference type="SUPFAM" id="SSF140804">
    <property type="entry name" value="YidB-like"/>
    <property type="match status" value="1"/>
</dbReference>
<organism evidence="1 2">
    <name type="scientific">Tenebrionibacter intestinalis</name>
    <dbReference type="NCBI Taxonomy" id="2799638"/>
    <lineage>
        <taxon>Bacteria</taxon>
        <taxon>Pseudomonadati</taxon>
        <taxon>Pseudomonadota</taxon>
        <taxon>Gammaproteobacteria</taxon>
        <taxon>Enterobacterales</taxon>
        <taxon>Enterobacteriaceae</taxon>
        <taxon>Tenebrionibacter/Tenebrionicola group</taxon>
        <taxon>Tenebrionibacter</taxon>
    </lineage>
</organism>
<dbReference type="AlphaFoldDB" id="A0A8K0V0A4"/>
<evidence type="ECO:0000313" key="1">
    <source>
        <dbReference type="EMBL" id="MBK4714337.1"/>
    </source>
</evidence>
<sequence length="135" mass="13739">MGLLDQVTGMLGGGQNSDLGKFQAILTWVNQQGGIQAILEKFQQGGLGAIVASWISSSMANQSISPAQIVSALGSPAISELAGKLGLDTGTASSMLAQYLPTIVDKLSPNGEVKADSGSDLLSMATGLLKGKLFS</sequence>
<protein>
    <submittedName>
        <fullName evidence="1">DUF937 domain-containing protein</fullName>
    </submittedName>
</protein>
<dbReference type="InterPro" id="IPR027405">
    <property type="entry name" value="YidB-like"/>
</dbReference>
<reference evidence="1" key="1">
    <citation type="submission" date="2021-01" db="EMBL/GenBank/DDBJ databases">
        <title>Intestinitalea alba gen. nov., sp. nov., a novel genus of the family Enterobacteriaceae, isolated from the gut of the plastic-eating mealworm Tenebrio molitor L.</title>
        <authorList>
            <person name="Yang Y."/>
        </authorList>
    </citation>
    <scope>NUCLEOTIDE SEQUENCE</scope>
    <source>
        <strain evidence="1">BIT-L3</strain>
    </source>
</reference>
<proteinExistence type="predicted"/>